<name>A0A8J3K3L9_9ACTN</name>
<dbReference type="GO" id="GO:0006813">
    <property type="term" value="P:potassium ion transport"/>
    <property type="evidence" value="ECO:0007669"/>
    <property type="project" value="InterPro"/>
</dbReference>
<feature type="transmembrane region" description="Helical" evidence="8">
    <location>
        <begin position="41"/>
        <end position="59"/>
    </location>
</feature>
<dbReference type="Pfam" id="PF06826">
    <property type="entry name" value="Asp-Al_Ex"/>
    <property type="match status" value="2"/>
</dbReference>
<keyword evidence="3" id="KW-0813">Transport</keyword>
<evidence type="ECO:0000259" key="9">
    <source>
        <dbReference type="PROSITE" id="PS51202"/>
    </source>
</evidence>
<feature type="transmembrane region" description="Helical" evidence="8">
    <location>
        <begin position="453"/>
        <end position="474"/>
    </location>
</feature>
<comment type="subcellular location">
    <subcellularLocation>
        <location evidence="1">Cell membrane</location>
        <topology evidence="1">Multi-pass membrane protein</topology>
    </subcellularLocation>
</comment>
<evidence type="ECO:0000256" key="8">
    <source>
        <dbReference type="SAM" id="Phobius"/>
    </source>
</evidence>
<feature type="transmembrane region" description="Helical" evidence="8">
    <location>
        <begin position="171"/>
        <end position="192"/>
    </location>
</feature>
<evidence type="ECO:0000313" key="11">
    <source>
        <dbReference type="Proteomes" id="UP000619293"/>
    </source>
</evidence>
<feature type="transmembrane region" description="Helical" evidence="8">
    <location>
        <begin position="98"/>
        <end position="120"/>
    </location>
</feature>
<dbReference type="NCBIfam" id="TIGR01625">
    <property type="entry name" value="YidE_YbjL_dupl"/>
    <property type="match status" value="1"/>
</dbReference>
<dbReference type="PANTHER" id="PTHR30445">
    <property type="entry name" value="K(+)_H(+) ANTIPORTER SUBUNIT KHTT"/>
    <property type="match status" value="1"/>
</dbReference>
<dbReference type="SUPFAM" id="SSF116726">
    <property type="entry name" value="TrkA C-terminal domain-like"/>
    <property type="match status" value="1"/>
</dbReference>
<dbReference type="PROSITE" id="PS51202">
    <property type="entry name" value="RCK_C"/>
    <property type="match status" value="1"/>
</dbReference>
<dbReference type="PANTHER" id="PTHR30445:SF9">
    <property type="match status" value="1"/>
</dbReference>
<feature type="transmembrane region" description="Helical" evidence="8">
    <location>
        <begin position="480"/>
        <end position="500"/>
    </location>
</feature>
<feature type="transmembrane region" description="Helical" evidence="8">
    <location>
        <begin position="413"/>
        <end position="432"/>
    </location>
</feature>
<comment type="similarity">
    <text evidence="2">Belongs to the AAE transporter (TC 2.A.81) family.</text>
</comment>
<keyword evidence="4" id="KW-1003">Cell membrane</keyword>
<evidence type="ECO:0000313" key="10">
    <source>
        <dbReference type="EMBL" id="GIF87879.1"/>
    </source>
</evidence>
<evidence type="ECO:0000256" key="7">
    <source>
        <dbReference type="ARBA" id="ARBA00023136"/>
    </source>
</evidence>
<feature type="transmembrane region" description="Helical" evidence="8">
    <location>
        <begin position="17"/>
        <end position="34"/>
    </location>
</feature>
<keyword evidence="11" id="KW-1185">Reference proteome</keyword>
<keyword evidence="6 8" id="KW-1133">Transmembrane helix</keyword>
<keyword evidence="7 8" id="KW-0472">Membrane</keyword>
<feature type="transmembrane region" description="Helical" evidence="8">
    <location>
        <begin position="538"/>
        <end position="566"/>
    </location>
</feature>
<protein>
    <submittedName>
        <fullName evidence="10">Aspartate-alanine antiporter</fullName>
    </submittedName>
</protein>
<dbReference type="InterPro" id="IPR036721">
    <property type="entry name" value="RCK_C_sf"/>
</dbReference>
<dbReference type="AlphaFoldDB" id="A0A8J3K3L9"/>
<evidence type="ECO:0000256" key="3">
    <source>
        <dbReference type="ARBA" id="ARBA00022448"/>
    </source>
</evidence>
<feature type="transmembrane region" description="Helical" evidence="8">
    <location>
        <begin position="71"/>
        <end position="91"/>
    </location>
</feature>
<dbReference type="Proteomes" id="UP000619293">
    <property type="component" value="Unassembled WGS sequence"/>
</dbReference>
<gene>
    <name evidence="10" type="ORF">Cch02nite_13230</name>
</gene>
<dbReference type="GO" id="GO:0008324">
    <property type="term" value="F:monoatomic cation transmembrane transporter activity"/>
    <property type="evidence" value="ECO:0007669"/>
    <property type="project" value="InterPro"/>
</dbReference>
<dbReference type="GO" id="GO:0005886">
    <property type="term" value="C:plasma membrane"/>
    <property type="evidence" value="ECO:0007669"/>
    <property type="project" value="UniProtKB-SubCell"/>
</dbReference>
<dbReference type="InterPro" id="IPR006512">
    <property type="entry name" value="YidE_YbjL"/>
</dbReference>
<evidence type="ECO:0000256" key="6">
    <source>
        <dbReference type="ARBA" id="ARBA00022989"/>
    </source>
</evidence>
<comment type="caution">
    <text evidence="10">The sequence shown here is derived from an EMBL/GenBank/DDBJ whole genome shotgun (WGS) entry which is preliminary data.</text>
</comment>
<evidence type="ECO:0000256" key="5">
    <source>
        <dbReference type="ARBA" id="ARBA00022692"/>
    </source>
</evidence>
<dbReference type="InterPro" id="IPR022457">
    <property type="entry name" value="Asp_Ala_antiprt"/>
</dbReference>
<dbReference type="RefSeq" id="WP_239120356.1">
    <property type="nucleotide sequence ID" value="NZ_BAAALB010000010.1"/>
</dbReference>
<evidence type="ECO:0000256" key="4">
    <source>
        <dbReference type="ARBA" id="ARBA00022475"/>
    </source>
</evidence>
<dbReference type="NCBIfam" id="TIGR03802">
    <property type="entry name" value="Asp_Ala_antiprt"/>
    <property type="match status" value="1"/>
</dbReference>
<accession>A0A8J3K3L9</accession>
<proteinExistence type="inferred from homology"/>
<feature type="transmembrane region" description="Helical" evidence="8">
    <location>
        <begin position="389"/>
        <end position="407"/>
    </location>
</feature>
<reference evidence="10 11" key="1">
    <citation type="submission" date="2021-01" db="EMBL/GenBank/DDBJ databases">
        <title>Whole genome shotgun sequence of Catellatospora chokoriensis NBRC 107358.</title>
        <authorList>
            <person name="Komaki H."/>
            <person name="Tamura T."/>
        </authorList>
    </citation>
    <scope>NUCLEOTIDE SEQUENCE [LARGE SCALE GENOMIC DNA]</scope>
    <source>
        <strain evidence="10 11">NBRC 107358</strain>
    </source>
</reference>
<evidence type="ECO:0000256" key="2">
    <source>
        <dbReference type="ARBA" id="ARBA00009854"/>
    </source>
</evidence>
<organism evidence="10 11">
    <name type="scientific">Catellatospora chokoriensis</name>
    <dbReference type="NCBI Taxonomy" id="310353"/>
    <lineage>
        <taxon>Bacteria</taxon>
        <taxon>Bacillati</taxon>
        <taxon>Actinomycetota</taxon>
        <taxon>Actinomycetes</taxon>
        <taxon>Micromonosporales</taxon>
        <taxon>Micromonosporaceae</taxon>
        <taxon>Catellatospora</taxon>
    </lineage>
</organism>
<dbReference type="EMBL" id="BONG01000006">
    <property type="protein sequence ID" value="GIF87879.1"/>
    <property type="molecule type" value="Genomic_DNA"/>
</dbReference>
<sequence length="567" mass="59322">MGRGCGVLDWLGDLLRSIPGLALFSCLAAGFTLGRVHFWKITLGGVAGTLLVALAVGMLDVTLSPELRNVAFALFIFTLGYLAGPSFFASLNRKALRYAVFTVIQVVTLVALVCVATVALRLDQGTAAGLLAGGTTSSSVLGTAGEAIGALPVGPARIHELQSNLATAYSIAYIFSLVTLILFTSQFVPMLMRVDLREQARALWRALGGEPERSDSTTRAVPGVVGRVYEVTAAHGRTLTQLAEALGPDAAVERLRRGGEITPVEPGMVLQTVDRIVLVGRREALLQAEQLIGPETIGSGADPLSLDVAEVVITDPRFRGWTLERLHQQVPPRGVFVTGLSRMEHDLPIKPHTGITTGDTVRLTGAAHDLDVYTPLLGVRIDPAVKADLSFIALGVVVGMLVGQLSVPMGGVPLSLGIGGGCLFSGLFFGWLRARHPTYGQYHPAAAQVIQQFGLATFVCAVGLSAGPAAITLLKRYGVLLPLIAVLVTVIPALLSLWVGGRLMKLPAPLVAGAIAGQQCSTPAVDAVRKAAGNSTPLMAYTIVYAFSAVLLPLLGPLIVALAGALP</sequence>
<evidence type="ECO:0000256" key="1">
    <source>
        <dbReference type="ARBA" id="ARBA00004651"/>
    </source>
</evidence>
<dbReference type="InterPro" id="IPR006037">
    <property type="entry name" value="RCK_C"/>
</dbReference>
<keyword evidence="5 8" id="KW-0812">Transmembrane</keyword>
<dbReference type="InterPro" id="IPR050144">
    <property type="entry name" value="AAE_transporter"/>
</dbReference>
<feature type="domain" description="RCK C-terminal" evidence="9">
    <location>
        <begin position="214"/>
        <end position="294"/>
    </location>
</feature>